<dbReference type="OrthoDB" id="185373at2759"/>
<proteinExistence type="inferred from homology"/>
<evidence type="ECO:0000256" key="2">
    <source>
        <dbReference type="ARBA" id="ARBA00022737"/>
    </source>
</evidence>
<dbReference type="InterPro" id="IPR011990">
    <property type="entry name" value="TPR-like_helical_dom_sf"/>
</dbReference>
<dbReference type="Pfam" id="PF01535">
    <property type="entry name" value="PPR"/>
    <property type="match status" value="2"/>
</dbReference>
<feature type="repeat" description="PPR" evidence="3">
    <location>
        <begin position="327"/>
        <end position="361"/>
    </location>
</feature>
<evidence type="ECO:0000256" key="1">
    <source>
        <dbReference type="ARBA" id="ARBA00006643"/>
    </source>
</evidence>
<dbReference type="SUPFAM" id="SSF48452">
    <property type="entry name" value="TPR-like"/>
    <property type="match status" value="2"/>
</dbReference>
<feature type="domain" description="DYW" evidence="4">
    <location>
        <begin position="643"/>
        <end position="736"/>
    </location>
</feature>
<keyword evidence="5" id="KW-0378">Hydrolase</keyword>
<reference evidence="5 6" key="1">
    <citation type="journal article" date="2017" name="Nature">
        <title>The Apostasia genome and the evolution of orchids.</title>
        <authorList>
            <person name="Zhang G.Q."/>
            <person name="Liu K.W."/>
            <person name="Li Z."/>
            <person name="Lohaus R."/>
            <person name="Hsiao Y.Y."/>
            <person name="Niu S.C."/>
            <person name="Wang J.Y."/>
            <person name="Lin Y.C."/>
            <person name="Xu Q."/>
            <person name="Chen L.J."/>
            <person name="Yoshida K."/>
            <person name="Fujiwara S."/>
            <person name="Wang Z.W."/>
            <person name="Zhang Y.Q."/>
            <person name="Mitsuda N."/>
            <person name="Wang M."/>
            <person name="Liu G.H."/>
            <person name="Pecoraro L."/>
            <person name="Huang H.X."/>
            <person name="Xiao X.J."/>
            <person name="Lin M."/>
            <person name="Wu X.Y."/>
            <person name="Wu W.L."/>
            <person name="Chen Y.Y."/>
            <person name="Chang S.B."/>
            <person name="Sakamoto S."/>
            <person name="Ohme-Takagi M."/>
            <person name="Yagi M."/>
            <person name="Zeng S.J."/>
            <person name="Shen C.Y."/>
            <person name="Yeh C.M."/>
            <person name="Luo Y.B."/>
            <person name="Tsai W.C."/>
            <person name="Van de Peer Y."/>
            <person name="Liu Z.J."/>
        </authorList>
    </citation>
    <scope>NUCLEOTIDE SEQUENCE [LARGE SCALE GENOMIC DNA]</scope>
    <source>
        <strain evidence="6">cv. Shenzhen</strain>
        <tissue evidence="5">Stem</tissue>
    </source>
</reference>
<feature type="repeat" description="PPR" evidence="3">
    <location>
        <begin position="296"/>
        <end position="326"/>
    </location>
</feature>
<dbReference type="InterPro" id="IPR046849">
    <property type="entry name" value="E2_motif"/>
</dbReference>
<sequence>MAAALIPVLPLATNPPSENGYRRLPVDHPILTLLDDYAALDDARVKQIHARMLRYDLFSHPYAASRLLTASFFSPSPNLPYALQMFDQIPRPNLYSWNVAIRAQASGDRPDLSLLLFSRLLSDSPHSPDRFTFPFAVKAASELVLPWVGAAIHGQVIKSPFHSDVFILNSLIHFYAACGDLDLARKVFDNIPQRDVVSWNSLITAMAHADRLDDALELFQRMEDDGVDPNDVTMVSVLSACGKKGDLQLGKWIHFYIKRSRITECLILNNAILDMYVKCESLEDAKALFERMTEKDSISWTTMLVGCLKKSEFDVARNMFDEMPTRDVTAWNALISGYEQNGRPKEALAAFSELQDSDSRPDQVTIVAVLSACSQLGAVGAGKWIHSYIKKNGFDLNYHLTTSLIDMYSKCGDLENAIKVFRSVKQRDVFVWSSMIAGFAMHGRGEQALDLFKEMEEENIKPTHVTLTNILCACSHGGLVEEGKAYFSKMLPLYNIPPDIEHYGCMADILGRAGRLEEARELIETMPMPPPASAWGALLGACVVHGDVDIGEIASRKLLELEPRNDGGYVLLSNLYAKAGRWEDVGRLRKMMKEQGLKKERGCSSLETHGVMHEFLVGDASHPQSERIYEKLEEMTARLKAVGYETKRSQLLQNVEDDWAKDHALNLHSEKLAIAFGLISTEAPVQIRISKNLRICEDCHSVAKLVSRVYERDILIRDRYRFHRFKEGWCSCKDYW</sequence>
<dbReference type="Pfam" id="PF20430">
    <property type="entry name" value="Eplus_motif"/>
    <property type="match status" value="1"/>
</dbReference>
<comment type="similarity">
    <text evidence="1">Belongs to the PPR family. PCMP-H subfamily.</text>
</comment>
<organism evidence="5 6">
    <name type="scientific">Apostasia shenzhenica</name>
    <dbReference type="NCBI Taxonomy" id="1088818"/>
    <lineage>
        <taxon>Eukaryota</taxon>
        <taxon>Viridiplantae</taxon>
        <taxon>Streptophyta</taxon>
        <taxon>Embryophyta</taxon>
        <taxon>Tracheophyta</taxon>
        <taxon>Spermatophyta</taxon>
        <taxon>Magnoliopsida</taxon>
        <taxon>Liliopsida</taxon>
        <taxon>Asparagales</taxon>
        <taxon>Orchidaceae</taxon>
        <taxon>Apostasioideae</taxon>
        <taxon>Apostasia</taxon>
    </lineage>
</organism>
<dbReference type="Proteomes" id="UP000236161">
    <property type="component" value="Unassembled WGS sequence"/>
</dbReference>
<dbReference type="FunFam" id="1.25.40.10:FF:000348">
    <property type="entry name" value="Pentatricopeptide repeat-containing protein chloroplastic"/>
    <property type="match status" value="1"/>
</dbReference>
<evidence type="ECO:0000313" key="6">
    <source>
        <dbReference type="Proteomes" id="UP000236161"/>
    </source>
</evidence>
<gene>
    <name evidence="5" type="primary">PCMP-H33</name>
    <name evidence="5" type="ORF">AXF42_Ash003731</name>
</gene>
<dbReference type="Gene3D" id="1.25.40.10">
    <property type="entry name" value="Tetratricopeptide repeat domain"/>
    <property type="match status" value="4"/>
</dbReference>
<dbReference type="PANTHER" id="PTHR47926:SF452">
    <property type="entry name" value="PENTATRICOPEPTIDE REPEAT-CONTAINING PROTEIN"/>
    <property type="match status" value="1"/>
</dbReference>
<feature type="repeat" description="PPR" evidence="3">
    <location>
        <begin position="428"/>
        <end position="462"/>
    </location>
</feature>
<evidence type="ECO:0000256" key="3">
    <source>
        <dbReference type="PROSITE-ProRule" id="PRU00708"/>
    </source>
</evidence>
<dbReference type="EMBL" id="KZ451980">
    <property type="protein sequence ID" value="PKA55094.1"/>
    <property type="molecule type" value="Genomic_DNA"/>
</dbReference>
<dbReference type="InterPro" id="IPR046960">
    <property type="entry name" value="PPR_At4g14850-like_plant"/>
</dbReference>
<feature type="repeat" description="PPR" evidence="3">
    <location>
        <begin position="195"/>
        <end position="229"/>
    </location>
</feature>
<dbReference type="FunFam" id="1.25.40.10:FF:000427">
    <property type="entry name" value="Pentatricopeptide repeat-containing protein chloroplastic"/>
    <property type="match status" value="1"/>
</dbReference>
<dbReference type="EC" id="3.6.1.-" evidence="5"/>
<dbReference type="GO" id="GO:0008270">
    <property type="term" value="F:zinc ion binding"/>
    <property type="evidence" value="ECO:0007669"/>
    <property type="project" value="InterPro"/>
</dbReference>
<dbReference type="NCBIfam" id="TIGR00756">
    <property type="entry name" value="PPR"/>
    <property type="match status" value="4"/>
</dbReference>
<dbReference type="Pfam" id="PF14432">
    <property type="entry name" value="DYW_deaminase"/>
    <property type="match status" value="1"/>
</dbReference>
<dbReference type="Pfam" id="PF13041">
    <property type="entry name" value="PPR_2"/>
    <property type="match status" value="3"/>
</dbReference>
<protein>
    <submittedName>
        <fullName evidence="5">Pentatricopeptide repeat-containing protein</fullName>
        <ecNumber evidence="5">3.6.1.-</ecNumber>
    </submittedName>
</protein>
<dbReference type="FunFam" id="1.25.40.10:FF:002148">
    <property type="entry name" value="Pentatricopeptide repeat-containing protein At2g29760, chloroplastic"/>
    <property type="match status" value="1"/>
</dbReference>
<dbReference type="AlphaFoldDB" id="A0A2I0AHR3"/>
<dbReference type="InterPro" id="IPR046848">
    <property type="entry name" value="E_motif"/>
</dbReference>
<dbReference type="GO" id="GO:0009451">
    <property type="term" value="P:RNA modification"/>
    <property type="evidence" value="ECO:0007669"/>
    <property type="project" value="InterPro"/>
</dbReference>
<dbReference type="PANTHER" id="PTHR47926">
    <property type="entry name" value="PENTATRICOPEPTIDE REPEAT-CONTAINING PROTEIN"/>
    <property type="match status" value="1"/>
</dbReference>
<dbReference type="GO" id="GO:0003723">
    <property type="term" value="F:RNA binding"/>
    <property type="evidence" value="ECO:0007669"/>
    <property type="project" value="InterPro"/>
</dbReference>
<dbReference type="PROSITE" id="PS51375">
    <property type="entry name" value="PPR"/>
    <property type="match status" value="4"/>
</dbReference>
<evidence type="ECO:0000259" key="4">
    <source>
        <dbReference type="Pfam" id="PF14432"/>
    </source>
</evidence>
<dbReference type="Pfam" id="PF20431">
    <property type="entry name" value="E_motif"/>
    <property type="match status" value="1"/>
</dbReference>
<keyword evidence="6" id="KW-1185">Reference proteome</keyword>
<keyword evidence="2" id="KW-0677">Repeat</keyword>
<name>A0A2I0AHR3_9ASPA</name>
<dbReference type="InterPro" id="IPR002885">
    <property type="entry name" value="PPR_rpt"/>
</dbReference>
<accession>A0A2I0AHR3</accession>
<dbReference type="GO" id="GO:0016787">
    <property type="term" value="F:hydrolase activity"/>
    <property type="evidence" value="ECO:0007669"/>
    <property type="project" value="UniProtKB-KW"/>
</dbReference>
<evidence type="ECO:0000313" key="5">
    <source>
        <dbReference type="EMBL" id="PKA55094.1"/>
    </source>
</evidence>
<dbReference type="InterPro" id="IPR032867">
    <property type="entry name" value="DYW_dom"/>
</dbReference>